<sequence length="78" mass="8037">MVDVAGAMEVEDAAVIVGIGPSCETTEGKVDTGNVELAGADAGVGVRVEGMDTGMSYINCLRHLGQMSGNDKCRHLKV</sequence>
<evidence type="ECO:0000313" key="1">
    <source>
        <dbReference type="EMBL" id="KAH9294955.1"/>
    </source>
</evidence>
<protein>
    <submittedName>
        <fullName evidence="1">Uncharacterized protein</fullName>
    </submittedName>
</protein>
<feature type="non-terminal residue" evidence="1">
    <location>
        <position position="78"/>
    </location>
</feature>
<gene>
    <name evidence="1" type="ORF">KI387_038543</name>
</gene>
<proteinExistence type="predicted"/>
<name>A0AA38FAA1_TAXCH</name>
<organism evidence="1 2">
    <name type="scientific">Taxus chinensis</name>
    <name type="common">Chinese yew</name>
    <name type="synonym">Taxus wallichiana var. chinensis</name>
    <dbReference type="NCBI Taxonomy" id="29808"/>
    <lineage>
        <taxon>Eukaryota</taxon>
        <taxon>Viridiplantae</taxon>
        <taxon>Streptophyta</taxon>
        <taxon>Embryophyta</taxon>
        <taxon>Tracheophyta</taxon>
        <taxon>Spermatophyta</taxon>
        <taxon>Pinopsida</taxon>
        <taxon>Pinidae</taxon>
        <taxon>Conifers II</taxon>
        <taxon>Cupressales</taxon>
        <taxon>Taxaceae</taxon>
        <taxon>Taxus</taxon>
    </lineage>
</organism>
<feature type="non-terminal residue" evidence="1">
    <location>
        <position position="1"/>
    </location>
</feature>
<keyword evidence="2" id="KW-1185">Reference proteome</keyword>
<evidence type="ECO:0000313" key="2">
    <source>
        <dbReference type="Proteomes" id="UP000824469"/>
    </source>
</evidence>
<accession>A0AA38FAA1</accession>
<dbReference type="EMBL" id="JAHRHJ020000011">
    <property type="protein sequence ID" value="KAH9294955.1"/>
    <property type="molecule type" value="Genomic_DNA"/>
</dbReference>
<dbReference type="Proteomes" id="UP000824469">
    <property type="component" value="Unassembled WGS sequence"/>
</dbReference>
<dbReference type="AlphaFoldDB" id="A0AA38FAA1"/>
<reference evidence="1 2" key="1">
    <citation type="journal article" date="2021" name="Nat. Plants">
        <title>The Taxus genome provides insights into paclitaxel biosynthesis.</title>
        <authorList>
            <person name="Xiong X."/>
            <person name="Gou J."/>
            <person name="Liao Q."/>
            <person name="Li Y."/>
            <person name="Zhou Q."/>
            <person name="Bi G."/>
            <person name="Li C."/>
            <person name="Du R."/>
            <person name="Wang X."/>
            <person name="Sun T."/>
            <person name="Guo L."/>
            <person name="Liang H."/>
            <person name="Lu P."/>
            <person name="Wu Y."/>
            <person name="Zhang Z."/>
            <person name="Ro D.K."/>
            <person name="Shang Y."/>
            <person name="Huang S."/>
            <person name="Yan J."/>
        </authorList>
    </citation>
    <scope>NUCLEOTIDE SEQUENCE [LARGE SCALE GENOMIC DNA]</scope>
    <source>
        <strain evidence="1">Ta-2019</strain>
    </source>
</reference>
<comment type="caution">
    <text evidence="1">The sequence shown here is derived from an EMBL/GenBank/DDBJ whole genome shotgun (WGS) entry which is preliminary data.</text>
</comment>